<dbReference type="InterPro" id="IPR001926">
    <property type="entry name" value="TrpB-like_PALP"/>
</dbReference>
<dbReference type="SUPFAM" id="SSF53686">
    <property type="entry name" value="Tryptophan synthase beta subunit-like PLP-dependent enzymes"/>
    <property type="match status" value="1"/>
</dbReference>
<organism evidence="17 18">
    <name type="scientific">Streptomyces chumphonensis</name>
    <dbReference type="NCBI Taxonomy" id="1214925"/>
    <lineage>
        <taxon>Bacteria</taxon>
        <taxon>Bacillati</taxon>
        <taxon>Actinomycetota</taxon>
        <taxon>Actinomycetes</taxon>
        <taxon>Kitasatosporales</taxon>
        <taxon>Streptomycetaceae</taxon>
        <taxon>Streptomyces</taxon>
    </lineage>
</organism>
<evidence type="ECO:0000256" key="8">
    <source>
        <dbReference type="ARBA" id="ARBA00022898"/>
    </source>
</evidence>
<evidence type="ECO:0000256" key="15">
    <source>
        <dbReference type="ARBA" id="ARBA00079479"/>
    </source>
</evidence>
<evidence type="ECO:0000259" key="16">
    <source>
        <dbReference type="Pfam" id="PF00291"/>
    </source>
</evidence>
<dbReference type="Gene3D" id="3.40.50.1100">
    <property type="match status" value="2"/>
</dbReference>
<evidence type="ECO:0000256" key="7">
    <source>
        <dbReference type="ARBA" id="ARBA00022679"/>
    </source>
</evidence>
<evidence type="ECO:0000256" key="5">
    <source>
        <dbReference type="ARBA" id="ARBA00016728"/>
    </source>
</evidence>
<dbReference type="CDD" id="cd01561">
    <property type="entry name" value="CBS_like"/>
    <property type="match status" value="1"/>
</dbReference>
<evidence type="ECO:0000256" key="2">
    <source>
        <dbReference type="ARBA" id="ARBA00004962"/>
    </source>
</evidence>
<keyword evidence="7" id="KW-0808">Transferase</keyword>
<keyword evidence="8" id="KW-0663">Pyridoxal phosphate</keyword>
<gene>
    <name evidence="17" type="ORF">IF129_11265</name>
</gene>
<dbReference type="AlphaFoldDB" id="A0A927IAU1"/>
<keyword evidence="18" id="KW-1185">Reference proteome</keyword>
<sequence length="331" mass="34475">MSLEPPTVATPPRVVDGIDELIGNTPLLRIPVENGAPGVRVLGKLEAANPLSSVKDRTALWMLRAAEESGRLAPGGTVIEATSGNTGIALAALSAVRGYRCVIVLPDSVTRERVALLEALGAEVVLTPRELLYQGAIDRAWELHQRTRGSWFARQHENAANVAAHRESTGPEVWADTGGRVDVFLAGIGTGGTLCGTAGYLKERDPGVRAIGVEPASSPLLTRGRAGEHAIPGLNGGFVAPTTDVRLIDEVLVVSDEDALATARWLAARVGVLAGISSGAAVCGALSVARRPQSAGRTIVTVLPDTGERYLSIWSQAAGDPGADRTEGEGR</sequence>
<dbReference type="Pfam" id="PF00291">
    <property type="entry name" value="PALP"/>
    <property type="match status" value="1"/>
</dbReference>
<comment type="catalytic activity">
    <reaction evidence="10">
        <text>O-acetyl-L-serine + hydrogen sulfide = L-cysteine + acetate</text>
        <dbReference type="Rhea" id="RHEA:14829"/>
        <dbReference type="ChEBI" id="CHEBI:29919"/>
        <dbReference type="ChEBI" id="CHEBI:30089"/>
        <dbReference type="ChEBI" id="CHEBI:35235"/>
        <dbReference type="ChEBI" id="CHEBI:58340"/>
        <dbReference type="EC" id="2.5.1.47"/>
    </reaction>
</comment>
<comment type="similarity">
    <text evidence="3">Belongs to the cysteine synthase/cystathionine beta-synthase family.</text>
</comment>
<evidence type="ECO:0000256" key="1">
    <source>
        <dbReference type="ARBA" id="ARBA00001933"/>
    </source>
</evidence>
<dbReference type="InterPro" id="IPR050214">
    <property type="entry name" value="Cys_Synth/Cystath_Beta-Synth"/>
</dbReference>
<comment type="caution">
    <text evidence="17">The sequence shown here is derived from an EMBL/GenBank/DDBJ whole genome shotgun (WGS) entry which is preliminary data.</text>
</comment>
<proteinExistence type="inferred from homology"/>
<protein>
    <recommendedName>
        <fullName evidence="5">O-acetylserine sulfhydrylase</fullName>
        <ecNumber evidence="4">2.5.1.47</ecNumber>
    </recommendedName>
    <alternativeName>
        <fullName evidence="15">Cysteine synthase A</fullName>
    </alternativeName>
    <alternativeName>
        <fullName evidence="13">O-acetylserine (thiol)-lyase A</fullName>
    </alternativeName>
    <alternativeName>
        <fullName evidence="12">O-acetylserine-specific cysteine synthase</fullName>
    </alternativeName>
    <alternativeName>
        <fullName evidence="14">Sulfide-dependent cysteine synthase</fullName>
    </alternativeName>
</protein>
<comment type="cofactor">
    <cofactor evidence="1">
        <name>pyridoxal 5'-phosphate</name>
        <dbReference type="ChEBI" id="CHEBI:597326"/>
    </cofactor>
</comment>
<reference evidence="17" key="1">
    <citation type="submission" date="2020-09" db="EMBL/GenBank/DDBJ databases">
        <title>Secondary metabolite and genome analysis of marine Streptomyces chumphonensis KK1-2T.</title>
        <authorList>
            <person name="Phongsopitanun W."/>
            <person name="Kanchanasin P."/>
            <person name="Pittayakhajonwut P."/>
            <person name="Suwanborirux K."/>
            <person name="Tanasupawat S."/>
        </authorList>
    </citation>
    <scope>NUCLEOTIDE SEQUENCE</scope>
    <source>
        <strain evidence="17">KK1-2</strain>
    </source>
</reference>
<dbReference type="Proteomes" id="UP000632289">
    <property type="component" value="Unassembled WGS sequence"/>
</dbReference>
<keyword evidence="6" id="KW-0028">Amino-acid biosynthesis</keyword>
<evidence type="ECO:0000256" key="14">
    <source>
        <dbReference type="ARBA" id="ARBA00079090"/>
    </source>
</evidence>
<evidence type="ECO:0000313" key="17">
    <source>
        <dbReference type="EMBL" id="MBD3932128.1"/>
    </source>
</evidence>
<dbReference type="GO" id="GO:0005737">
    <property type="term" value="C:cytoplasm"/>
    <property type="evidence" value="ECO:0007669"/>
    <property type="project" value="UniProtKB-ARBA"/>
</dbReference>
<dbReference type="PANTHER" id="PTHR10314">
    <property type="entry name" value="CYSTATHIONINE BETA-SYNTHASE"/>
    <property type="match status" value="1"/>
</dbReference>
<evidence type="ECO:0000256" key="10">
    <source>
        <dbReference type="ARBA" id="ARBA00047931"/>
    </source>
</evidence>
<comment type="pathway">
    <text evidence="2">Amino-acid biosynthesis; L-cysteine biosynthesis; L-cysteine from L-serine: step 2/2.</text>
</comment>
<evidence type="ECO:0000256" key="3">
    <source>
        <dbReference type="ARBA" id="ARBA00007103"/>
    </source>
</evidence>
<dbReference type="EC" id="2.5.1.47" evidence="4"/>
<evidence type="ECO:0000256" key="4">
    <source>
        <dbReference type="ARBA" id="ARBA00012681"/>
    </source>
</evidence>
<accession>A0A927IAU1</accession>
<keyword evidence="9" id="KW-0198">Cysteine biosynthesis</keyword>
<name>A0A927IAU1_9ACTN</name>
<evidence type="ECO:0000313" key="18">
    <source>
        <dbReference type="Proteomes" id="UP000632289"/>
    </source>
</evidence>
<evidence type="ECO:0000256" key="6">
    <source>
        <dbReference type="ARBA" id="ARBA00022605"/>
    </source>
</evidence>
<evidence type="ECO:0000256" key="13">
    <source>
        <dbReference type="ARBA" id="ARBA00078256"/>
    </source>
</evidence>
<feature type="domain" description="Tryptophan synthase beta chain-like PALP" evidence="16">
    <location>
        <begin position="19"/>
        <end position="305"/>
    </location>
</feature>
<dbReference type="RefSeq" id="WP_191209540.1">
    <property type="nucleotide sequence ID" value="NZ_BAABKL010000050.1"/>
</dbReference>
<dbReference type="GO" id="GO:0004124">
    <property type="term" value="F:cysteine synthase activity"/>
    <property type="evidence" value="ECO:0007669"/>
    <property type="project" value="UniProtKB-EC"/>
</dbReference>
<evidence type="ECO:0000256" key="11">
    <source>
        <dbReference type="ARBA" id="ARBA00053442"/>
    </source>
</evidence>
<dbReference type="EMBL" id="JACXYU010000004">
    <property type="protein sequence ID" value="MBD3932128.1"/>
    <property type="molecule type" value="Genomic_DNA"/>
</dbReference>
<dbReference type="FunFam" id="3.40.50.1100:FF:000067">
    <property type="entry name" value="Cysteine synthase"/>
    <property type="match status" value="1"/>
</dbReference>
<evidence type="ECO:0000256" key="9">
    <source>
        <dbReference type="ARBA" id="ARBA00023192"/>
    </source>
</evidence>
<evidence type="ECO:0000256" key="12">
    <source>
        <dbReference type="ARBA" id="ARBA00078216"/>
    </source>
</evidence>
<comment type="function">
    <text evidence="11">Catalyzes the conversion of O-acetylserine (OAS) to cysteine through the elimination of acetate and addition of hydrogen sulfide.</text>
</comment>
<dbReference type="InterPro" id="IPR036052">
    <property type="entry name" value="TrpB-like_PALP_sf"/>
</dbReference>